<evidence type="ECO:0000313" key="6">
    <source>
        <dbReference type="EMBL" id="OWP48093.1"/>
    </source>
</evidence>
<evidence type="ECO:0000256" key="3">
    <source>
        <dbReference type="ARBA" id="ARBA00029638"/>
    </source>
</evidence>
<dbReference type="InterPro" id="IPR045584">
    <property type="entry name" value="Pilin-like"/>
</dbReference>
<dbReference type="Proteomes" id="UP000198145">
    <property type="component" value="Unassembled WGS sequence"/>
</dbReference>
<dbReference type="RefSeq" id="WP_088421142.1">
    <property type="nucleotide sequence ID" value="NZ_NJBA01000010.1"/>
</dbReference>
<dbReference type="PROSITE" id="PS00409">
    <property type="entry name" value="PROKAR_NTER_METHYL"/>
    <property type="match status" value="1"/>
</dbReference>
<organism evidence="6 7">
    <name type="scientific">Pseudomonas nitroreducens</name>
    <dbReference type="NCBI Taxonomy" id="46680"/>
    <lineage>
        <taxon>Bacteria</taxon>
        <taxon>Pseudomonadati</taxon>
        <taxon>Pseudomonadota</taxon>
        <taxon>Gammaproteobacteria</taxon>
        <taxon>Pseudomonadales</taxon>
        <taxon>Pseudomonadaceae</taxon>
        <taxon>Pseudomonas</taxon>
    </lineage>
</organism>
<evidence type="ECO:0000256" key="5">
    <source>
        <dbReference type="SAM" id="Phobius"/>
    </source>
</evidence>
<dbReference type="InterPro" id="IPR012902">
    <property type="entry name" value="N_methyl_site"/>
</dbReference>
<dbReference type="PANTHER" id="PTHR30093:SF34">
    <property type="entry name" value="PREPILIN PEPTIDASE-DEPENDENT PROTEIN D"/>
    <property type="match status" value="1"/>
</dbReference>
<keyword evidence="5" id="KW-0472">Membrane</keyword>
<proteinExistence type="inferred from homology"/>
<evidence type="ECO:0000256" key="4">
    <source>
        <dbReference type="RuleBase" id="RU000389"/>
    </source>
</evidence>
<dbReference type="Pfam" id="PF00114">
    <property type="entry name" value="Pilin"/>
    <property type="match status" value="1"/>
</dbReference>
<dbReference type="PANTHER" id="PTHR30093">
    <property type="entry name" value="GENERAL SECRETION PATHWAY PROTEIN G"/>
    <property type="match status" value="1"/>
</dbReference>
<dbReference type="GO" id="GO:0007155">
    <property type="term" value="P:cell adhesion"/>
    <property type="evidence" value="ECO:0007669"/>
    <property type="project" value="InterPro"/>
</dbReference>
<evidence type="ECO:0000313" key="7">
    <source>
        <dbReference type="Proteomes" id="UP000198145"/>
    </source>
</evidence>
<keyword evidence="2" id="KW-0488">Methylation</keyword>
<comment type="caution">
    <text evidence="6">The sequence shown here is derived from an EMBL/GenBank/DDBJ whole genome shotgun (WGS) entry which is preliminary data.</text>
</comment>
<reference evidence="6 7" key="1">
    <citation type="submission" date="2017-06" db="EMBL/GenBank/DDBJ databases">
        <title>Draft genome of Pseudomonas nitroreducens DF05.</title>
        <authorList>
            <person name="Iyer R."/>
        </authorList>
    </citation>
    <scope>NUCLEOTIDE SEQUENCE [LARGE SCALE GENOMIC DNA]</scope>
    <source>
        <strain evidence="6 7">DF05</strain>
    </source>
</reference>
<accession>A0A246F4J3</accession>
<comment type="similarity">
    <text evidence="1 4">Belongs to the N-Me-Phe pilin family.</text>
</comment>
<evidence type="ECO:0000256" key="1">
    <source>
        <dbReference type="ARBA" id="ARBA00005233"/>
    </source>
</evidence>
<dbReference type="GO" id="GO:0044096">
    <property type="term" value="C:type IV pilus"/>
    <property type="evidence" value="ECO:0007669"/>
    <property type="project" value="TreeGrafter"/>
</dbReference>
<keyword evidence="4" id="KW-0281">Fimbrium</keyword>
<dbReference type="Gene3D" id="3.30.700.10">
    <property type="entry name" value="Glycoprotein, Type 4 Pilin"/>
    <property type="match status" value="1"/>
</dbReference>
<keyword evidence="5" id="KW-1133">Transmembrane helix</keyword>
<dbReference type="GO" id="GO:0043107">
    <property type="term" value="P:type IV pilus-dependent motility"/>
    <property type="evidence" value="ECO:0007669"/>
    <property type="project" value="TreeGrafter"/>
</dbReference>
<evidence type="ECO:0000256" key="2">
    <source>
        <dbReference type="ARBA" id="ARBA00022481"/>
    </source>
</evidence>
<dbReference type="NCBIfam" id="TIGR02532">
    <property type="entry name" value="IV_pilin_GFxxxE"/>
    <property type="match status" value="1"/>
</dbReference>
<dbReference type="AlphaFoldDB" id="A0A246F4J3"/>
<feature type="transmembrane region" description="Helical" evidence="5">
    <location>
        <begin position="7"/>
        <end position="27"/>
    </location>
</feature>
<dbReference type="EMBL" id="NJBA01000010">
    <property type="protein sequence ID" value="OWP48093.1"/>
    <property type="molecule type" value="Genomic_DNA"/>
</dbReference>
<protein>
    <recommendedName>
        <fullName evidence="3">Pilin</fullName>
    </recommendedName>
</protein>
<dbReference type="Pfam" id="PF07963">
    <property type="entry name" value="N_methyl"/>
    <property type="match status" value="1"/>
</dbReference>
<gene>
    <name evidence="6" type="ORF">CEG18_24615</name>
</gene>
<name>A0A246F4J3_PSENT</name>
<dbReference type="InterPro" id="IPR001082">
    <property type="entry name" value="Pilin"/>
</dbReference>
<dbReference type="SUPFAM" id="SSF54523">
    <property type="entry name" value="Pili subunits"/>
    <property type="match status" value="1"/>
</dbReference>
<keyword evidence="5" id="KW-0812">Transmembrane</keyword>
<sequence>MKAQKGFTLIELMIVVAIIGILAAIAIPQYSDYTSRSRAAGAMAELSSTKTAIGLCYQETGVLTNCAAGSNGIPVIPVTKNITAVTSVTAGVITVTTGATDSAGTALTIVDTPTVATSASANMTWANTGTTCSNASRGFKSGQGDCP</sequence>